<evidence type="ECO:0000256" key="6">
    <source>
        <dbReference type="ARBA" id="ARBA00022833"/>
    </source>
</evidence>
<dbReference type="GO" id="GO:0008270">
    <property type="term" value="F:zinc ion binding"/>
    <property type="evidence" value="ECO:0007669"/>
    <property type="project" value="UniProtKB-KW"/>
</dbReference>
<organism evidence="13 14">
    <name type="scientific">Passerina amoena</name>
    <name type="common">Lazuli bunting</name>
    <dbReference type="NCBI Taxonomy" id="142471"/>
    <lineage>
        <taxon>Eukaryota</taxon>
        <taxon>Metazoa</taxon>
        <taxon>Chordata</taxon>
        <taxon>Craniata</taxon>
        <taxon>Vertebrata</taxon>
        <taxon>Euteleostomi</taxon>
        <taxon>Archelosauria</taxon>
        <taxon>Archosauria</taxon>
        <taxon>Dinosauria</taxon>
        <taxon>Saurischia</taxon>
        <taxon>Theropoda</taxon>
        <taxon>Coelurosauria</taxon>
        <taxon>Aves</taxon>
        <taxon>Neognathae</taxon>
        <taxon>Neoaves</taxon>
        <taxon>Telluraves</taxon>
        <taxon>Australaves</taxon>
        <taxon>Passeriformes</taxon>
        <taxon>Cardinalidae</taxon>
        <taxon>Passerina</taxon>
    </lineage>
</organism>
<comment type="similarity">
    <text evidence="2">Belongs to the krueppel C2H2-type zinc-finger protein family.</text>
</comment>
<dbReference type="Proteomes" id="UP000625584">
    <property type="component" value="Unassembled WGS sequence"/>
</dbReference>
<dbReference type="GO" id="GO:0000981">
    <property type="term" value="F:DNA-binding transcription factor activity, RNA polymerase II-specific"/>
    <property type="evidence" value="ECO:0007669"/>
    <property type="project" value="TreeGrafter"/>
</dbReference>
<dbReference type="InterPro" id="IPR013087">
    <property type="entry name" value="Znf_C2H2_type"/>
</dbReference>
<evidence type="ECO:0000256" key="8">
    <source>
        <dbReference type="ARBA" id="ARBA00023163"/>
    </source>
</evidence>
<dbReference type="PROSITE" id="PS00028">
    <property type="entry name" value="ZINC_FINGER_C2H2_1"/>
    <property type="match status" value="1"/>
</dbReference>
<proteinExistence type="inferred from homology"/>
<dbReference type="Pfam" id="PF00096">
    <property type="entry name" value="zf-C2H2"/>
    <property type="match status" value="1"/>
</dbReference>
<evidence type="ECO:0000256" key="11">
    <source>
        <dbReference type="SAM" id="MobiDB-lite"/>
    </source>
</evidence>
<dbReference type="GO" id="GO:0005634">
    <property type="term" value="C:nucleus"/>
    <property type="evidence" value="ECO:0007669"/>
    <property type="project" value="UniProtKB-SubCell"/>
</dbReference>
<dbReference type="PROSITE" id="PS50157">
    <property type="entry name" value="ZINC_FINGER_C2H2_2"/>
    <property type="match status" value="1"/>
</dbReference>
<dbReference type="PANTHER" id="PTHR14196:SF0">
    <property type="entry name" value="PROTEIN BOWEL"/>
    <property type="match status" value="1"/>
</dbReference>
<reference evidence="13" key="1">
    <citation type="submission" date="2019-09" db="EMBL/GenBank/DDBJ databases">
        <title>Bird 10,000 Genomes (B10K) Project - Family phase.</title>
        <authorList>
            <person name="Zhang G."/>
        </authorList>
    </citation>
    <scope>NUCLEOTIDE SEQUENCE</scope>
    <source>
        <strain evidence="13">OUT-0017</strain>
        <tissue evidence="13">Muscle</tissue>
    </source>
</reference>
<keyword evidence="4" id="KW-0677">Repeat</keyword>
<feature type="compositionally biased region" description="Low complexity" evidence="11">
    <location>
        <begin position="25"/>
        <end position="39"/>
    </location>
</feature>
<feature type="domain" description="C2H2-type" evidence="12">
    <location>
        <begin position="44"/>
        <end position="71"/>
    </location>
</feature>
<comment type="subcellular location">
    <subcellularLocation>
        <location evidence="1">Nucleus</location>
    </subcellularLocation>
</comment>
<evidence type="ECO:0000313" key="14">
    <source>
        <dbReference type="Proteomes" id="UP000625584"/>
    </source>
</evidence>
<evidence type="ECO:0000256" key="3">
    <source>
        <dbReference type="ARBA" id="ARBA00022723"/>
    </source>
</evidence>
<dbReference type="SUPFAM" id="SSF57667">
    <property type="entry name" value="beta-beta-alpha zinc fingers"/>
    <property type="match status" value="1"/>
</dbReference>
<keyword evidence="6" id="KW-0862">Zinc</keyword>
<evidence type="ECO:0000256" key="2">
    <source>
        <dbReference type="ARBA" id="ARBA00006991"/>
    </source>
</evidence>
<evidence type="ECO:0000256" key="9">
    <source>
        <dbReference type="ARBA" id="ARBA00023242"/>
    </source>
</evidence>
<evidence type="ECO:0000259" key="12">
    <source>
        <dbReference type="PROSITE" id="PS50157"/>
    </source>
</evidence>
<evidence type="ECO:0000256" key="7">
    <source>
        <dbReference type="ARBA" id="ARBA00023015"/>
    </source>
</evidence>
<dbReference type="InterPro" id="IPR036236">
    <property type="entry name" value="Znf_C2H2_sf"/>
</dbReference>
<feature type="compositionally biased region" description="Polar residues" evidence="11">
    <location>
        <begin position="1"/>
        <end position="10"/>
    </location>
</feature>
<evidence type="ECO:0000256" key="10">
    <source>
        <dbReference type="PROSITE-ProRule" id="PRU00042"/>
    </source>
</evidence>
<keyword evidence="7" id="KW-0805">Transcription regulation</keyword>
<dbReference type="FunFam" id="3.30.160.60:FF:000056">
    <property type="entry name" value="Zinc finger and SCAN domain-containing 20"/>
    <property type="match status" value="1"/>
</dbReference>
<dbReference type="SMART" id="SM00355">
    <property type="entry name" value="ZnF_C2H2"/>
    <property type="match status" value="1"/>
</dbReference>
<dbReference type="GO" id="GO:0000977">
    <property type="term" value="F:RNA polymerase II transcription regulatory region sequence-specific DNA binding"/>
    <property type="evidence" value="ECO:0007669"/>
    <property type="project" value="TreeGrafter"/>
</dbReference>
<feature type="non-terminal residue" evidence="13">
    <location>
        <position position="79"/>
    </location>
</feature>
<keyword evidence="14" id="KW-1185">Reference proteome</keyword>
<dbReference type="PANTHER" id="PTHR14196">
    <property type="entry name" value="ODD-SKIPPED - RELATED"/>
    <property type="match status" value="1"/>
</dbReference>
<dbReference type="InterPro" id="IPR050717">
    <property type="entry name" value="C2H2-ZF_Transcription_Reg"/>
</dbReference>
<dbReference type="AlphaFoldDB" id="A0A852DNG0"/>
<keyword evidence="3" id="KW-0479">Metal-binding</keyword>
<name>A0A852DNG0_PASAF</name>
<feature type="region of interest" description="Disordered" evidence="11">
    <location>
        <begin position="1"/>
        <end position="40"/>
    </location>
</feature>
<evidence type="ECO:0000313" key="13">
    <source>
        <dbReference type="EMBL" id="NXP95433.1"/>
    </source>
</evidence>
<sequence>PPICSSTSGFIQRRGPSAAPAVGRASSATPTSSGSGASALKRPYKCPMCGKRFQTSSSLILHEQIHTQERPFHCPDCGK</sequence>
<dbReference type="EMBL" id="WBNP01044212">
    <property type="protein sequence ID" value="NXP95433.1"/>
    <property type="molecule type" value="Genomic_DNA"/>
</dbReference>
<accession>A0A852DNG0</accession>
<comment type="caution">
    <text evidence="13">The sequence shown here is derived from an EMBL/GenBank/DDBJ whole genome shotgun (WGS) entry which is preliminary data.</text>
</comment>
<keyword evidence="8" id="KW-0804">Transcription</keyword>
<keyword evidence="5 10" id="KW-0863">Zinc-finger</keyword>
<protein>
    <submittedName>
        <fullName evidence="13">ZN629 protein</fullName>
    </submittedName>
</protein>
<keyword evidence="9" id="KW-0539">Nucleus</keyword>
<evidence type="ECO:0000256" key="5">
    <source>
        <dbReference type="ARBA" id="ARBA00022771"/>
    </source>
</evidence>
<evidence type="ECO:0000256" key="1">
    <source>
        <dbReference type="ARBA" id="ARBA00004123"/>
    </source>
</evidence>
<gene>
    <name evidence="13" type="primary">Znf629_0</name>
    <name evidence="13" type="ORF">PASAMO_R14453</name>
</gene>
<dbReference type="Gene3D" id="3.30.160.60">
    <property type="entry name" value="Classic Zinc Finger"/>
    <property type="match status" value="1"/>
</dbReference>
<evidence type="ECO:0000256" key="4">
    <source>
        <dbReference type="ARBA" id="ARBA00022737"/>
    </source>
</evidence>
<feature type="non-terminal residue" evidence="13">
    <location>
        <position position="1"/>
    </location>
</feature>